<sequence>MTTADKTQPNADNFVADAVHSLLMYRYLVPLVLVVGSLVPVPQAGAAPACPTLTDGGAENYANILHDVRIETLDDVDRVTFVFGPNRLAPPVGPVTYWQAPPFSVTPVDGGYAVAFRGAAAHDTVMGSFDRPENQRVKSFPQPDDLGAPPGSPVVRSARLMQDPDIFKDRNGVLAWKVAAHASKCPVVYVADTPARAVIDFPH</sequence>
<evidence type="ECO:0000313" key="5">
    <source>
        <dbReference type="Proteomes" id="UP000284557"/>
    </source>
</evidence>
<evidence type="ECO:0000313" key="4">
    <source>
        <dbReference type="Proteomes" id="UP000038487"/>
    </source>
</evidence>
<evidence type="ECO:0000313" key="3">
    <source>
        <dbReference type="EMBL" id="RIT41913.1"/>
    </source>
</evidence>
<accession>A0A0U0XGL0</accession>
<dbReference type="EMBL" id="CSUW01000008">
    <property type="protein sequence ID" value="CPT46425.1"/>
    <property type="molecule type" value="Genomic_DNA"/>
</dbReference>
<gene>
    <name evidence="3" type="ORF">D2E76_06015</name>
    <name evidence="2" type="ORF">ERS075527_03467</name>
</gene>
<organism evidence="2 4">
    <name type="scientific">Mycobacteroides abscessus</name>
    <dbReference type="NCBI Taxonomy" id="36809"/>
    <lineage>
        <taxon>Bacteria</taxon>
        <taxon>Bacillati</taxon>
        <taxon>Actinomycetota</taxon>
        <taxon>Actinomycetes</taxon>
        <taxon>Mycobacteriales</taxon>
        <taxon>Mycobacteriaceae</taxon>
        <taxon>Mycobacteroides</taxon>
    </lineage>
</organism>
<comment type="caution">
    <text evidence="2">The sequence shown here is derived from an EMBL/GenBank/DDBJ whole genome shotgun (WGS) entry which is preliminary data.</text>
</comment>
<reference evidence="3 5" key="2">
    <citation type="submission" date="2018-08" db="EMBL/GenBank/DDBJ databases">
        <title>Linezolid Resistance in Mycobacterium abscessus: MIC Distribution and Comprehensive Investigation of Resistance Mechanisms.</title>
        <authorList>
            <person name="Ye M."/>
            <person name="Xu L."/>
            <person name="Zou Y."/>
            <person name="Li B."/>
            <person name="Guo Q."/>
            <person name="Zhang Y."/>
            <person name="Zhan M."/>
            <person name="Xu B."/>
            <person name="Yu F."/>
            <person name="Zhang Z."/>
            <person name="Chu H."/>
        </authorList>
    </citation>
    <scope>NUCLEOTIDE SEQUENCE [LARGE SCALE GENOMIC DNA]</scope>
    <source>
        <strain evidence="3 5">G143</strain>
    </source>
</reference>
<proteinExistence type="predicted"/>
<dbReference type="Proteomes" id="UP000038487">
    <property type="component" value="Unassembled WGS sequence"/>
</dbReference>
<dbReference type="Proteomes" id="UP000284557">
    <property type="component" value="Unassembled WGS sequence"/>
</dbReference>
<dbReference type="AlphaFoldDB" id="A0A0U0XGL0"/>
<reference evidence="2 4" key="1">
    <citation type="submission" date="2015-03" db="EMBL/GenBank/DDBJ databases">
        <authorList>
            <consortium name="Pathogen Informatics"/>
            <person name="Murphy D."/>
        </authorList>
    </citation>
    <scope>NUCLEOTIDE SEQUENCE [LARGE SCALE GENOMIC DNA]</scope>
    <source>
        <strain evidence="2 4">PAP036</strain>
    </source>
</reference>
<protein>
    <submittedName>
        <fullName evidence="2">Uncharacterized protein</fullName>
    </submittedName>
</protein>
<feature type="region of interest" description="Disordered" evidence="1">
    <location>
        <begin position="131"/>
        <end position="153"/>
    </location>
</feature>
<dbReference type="EMBL" id="QXBN01000003">
    <property type="protein sequence ID" value="RIT41913.1"/>
    <property type="molecule type" value="Genomic_DNA"/>
</dbReference>
<dbReference type="RefSeq" id="WP_005082261.1">
    <property type="nucleotide sequence ID" value="NZ_CM125927.1"/>
</dbReference>
<evidence type="ECO:0000313" key="2">
    <source>
        <dbReference type="EMBL" id="CPT46425.1"/>
    </source>
</evidence>
<evidence type="ECO:0000256" key="1">
    <source>
        <dbReference type="SAM" id="MobiDB-lite"/>
    </source>
</evidence>
<name>A0A0U0XGL0_9MYCO</name>